<dbReference type="AlphaFoldDB" id="A0A226EFP0"/>
<evidence type="ECO:0000313" key="2">
    <source>
        <dbReference type="Proteomes" id="UP000198287"/>
    </source>
</evidence>
<reference evidence="1 2" key="1">
    <citation type="submission" date="2015-12" db="EMBL/GenBank/DDBJ databases">
        <title>The genome of Folsomia candida.</title>
        <authorList>
            <person name="Faddeeva A."/>
            <person name="Derks M.F."/>
            <person name="Anvar Y."/>
            <person name="Smit S."/>
            <person name="Van Straalen N."/>
            <person name="Roelofs D."/>
        </authorList>
    </citation>
    <scope>NUCLEOTIDE SEQUENCE [LARGE SCALE GENOMIC DNA]</scope>
    <source>
        <strain evidence="1 2">VU population</strain>
        <tissue evidence="1">Whole body</tissue>
    </source>
</reference>
<proteinExistence type="predicted"/>
<evidence type="ECO:0000313" key="1">
    <source>
        <dbReference type="EMBL" id="OXA56453.1"/>
    </source>
</evidence>
<sequence length="110" mass="12150">MSQWSKVPQQFGKLACSSNCGMMANTMQKSGAGLGTLANMGKPSWEPIGRDRWSSTKDKEYSYSKAMSTAAYARKLAGEEELRQQTRPVSVSIGTKVPKRIPSRVIYNDL</sequence>
<name>A0A226EFP0_FOLCA</name>
<organism evidence="1 2">
    <name type="scientific">Folsomia candida</name>
    <name type="common">Springtail</name>
    <dbReference type="NCBI Taxonomy" id="158441"/>
    <lineage>
        <taxon>Eukaryota</taxon>
        <taxon>Metazoa</taxon>
        <taxon>Ecdysozoa</taxon>
        <taxon>Arthropoda</taxon>
        <taxon>Hexapoda</taxon>
        <taxon>Collembola</taxon>
        <taxon>Entomobryomorpha</taxon>
        <taxon>Isotomoidea</taxon>
        <taxon>Isotomidae</taxon>
        <taxon>Proisotominae</taxon>
        <taxon>Folsomia</taxon>
    </lineage>
</organism>
<dbReference type="EMBL" id="LNIX01000004">
    <property type="protein sequence ID" value="OXA56453.1"/>
    <property type="molecule type" value="Genomic_DNA"/>
</dbReference>
<dbReference type="Proteomes" id="UP000198287">
    <property type="component" value="Unassembled WGS sequence"/>
</dbReference>
<accession>A0A226EFP0</accession>
<keyword evidence="2" id="KW-1185">Reference proteome</keyword>
<comment type="caution">
    <text evidence="1">The sequence shown here is derived from an EMBL/GenBank/DDBJ whole genome shotgun (WGS) entry which is preliminary data.</text>
</comment>
<gene>
    <name evidence="1" type="ORF">Fcan01_08925</name>
</gene>
<protein>
    <submittedName>
        <fullName evidence="1">Uncharacterized protein</fullName>
    </submittedName>
</protein>